<dbReference type="Proteomes" id="UP000241071">
    <property type="component" value="Segment"/>
</dbReference>
<keyword evidence="4" id="KW-1185">Reference proteome</keyword>
<organism evidence="3 4">
    <name type="scientific">Moumouvirus goulette</name>
    <dbReference type="NCBI Taxonomy" id="1247379"/>
    <lineage>
        <taxon>Viruses</taxon>
        <taxon>Varidnaviria</taxon>
        <taxon>Bamfordvirae</taxon>
        <taxon>Nucleocytoviricota</taxon>
        <taxon>Megaviricetes</taxon>
        <taxon>Imitervirales</taxon>
        <taxon>Mimiviridae</taxon>
        <taxon>Megamimivirinae</taxon>
        <taxon>Moumouvirus</taxon>
        <taxon>Moumouvirus goulettemassiliense</taxon>
    </lineage>
</organism>
<dbReference type="GO" id="GO:0005524">
    <property type="term" value="F:ATP binding"/>
    <property type="evidence" value="ECO:0007669"/>
    <property type="project" value="InterPro"/>
</dbReference>
<reference evidence="3 4" key="1">
    <citation type="submission" date="2012-10" db="EMBL/GenBank/DDBJ databases">
        <title>Complete genome sequence of Moumouvirus goulette.</title>
        <authorList>
            <person name="Fournous G."/>
            <person name="Bougalmi M."/>
            <person name="Colson P."/>
        </authorList>
    </citation>
    <scope>NUCLEOTIDE SEQUENCE [LARGE SCALE GENOMIC DNA]</scope>
</reference>
<dbReference type="GO" id="GO:0016887">
    <property type="term" value="F:ATP hydrolysis activity"/>
    <property type="evidence" value="ECO:0007669"/>
    <property type="project" value="InterPro"/>
</dbReference>
<dbReference type="InterPro" id="IPR003959">
    <property type="entry name" value="ATPase_AAA_core"/>
</dbReference>
<evidence type="ECO:0000256" key="1">
    <source>
        <dbReference type="ARBA" id="ARBA00007448"/>
    </source>
</evidence>
<accession>M1PHN9</accession>
<gene>
    <name evidence="3" type="ORF">glt_00798</name>
</gene>
<evidence type="ECO:0000259" key="2">
    <source>
        <dbReference type="SMART" id="SM00382"/>
    </source>
</evidence>
<dbReference type="Gene3D" id="3.40.50.300">
    <property type="entry name" value="P-loop containing nucleotide triphosphate hydrolases"/>
    <property type="match status" value="1"/>
</dbReference>
<dbReference type="PANTHER" id="PTHR23070">
    <property type="entry name" value="BCS1 AAA-TYPE ATPASE"/>
    <property type="match status" value="1"/>
</dbReference>
<dbReference type="SMART" id="SM00382">
    <property type="entry name" value="AAA"/>
    <property type="match status" value="1"/>
</dbReference>
<comment type="similarity">
    <text evidence="1">Belongs to the AAA ATPase family. BCS1 subfamily.</text>
</comment>
<proteinExistence type="inferred from homology"/>
<dbReference type="Pfam" id="PF00004">
    <property type="entry name" value="AAA"/>
    <property type="match status" value="1"/>
</dbReference>
<dbReference type="EMBL" id="KC008572">
    <property type="protein sequence ID" value="AGF85603.1"/>
    <property type="molecule type" value="Genomic_DNA"/>
</dbReference>
<dbReference type="InterPro" id="IPR050747">
    <property type="entry name" value="Mitochondrial_chaperone_BCS1"/>
</dbReference>
<evidence type="ECO:0000313" key="4">
    <source>
        <dbReference type="Proteomes" id="UP000241071"/>
    </source>
</evidence>
<dbReference type="InterPro" id="IPR003960">
    <property type="entry name" value="ATPase_AAA_CS"/>
</dbReference>
<dbReference type="SUPFAM" id="SSF52540">
    <property type="entry name" value="P-loop containing nucleoside triphosphate hydrolases"/>
    <property type="match status" value="1"/>
</dbReference>
<name>M1PHN9_9VIRU</name>
<dbReference type="InterPro" id="IPR003593">
    <property type="entry name" value="AAA+_ATPase"/>
</dbReference>
<feature type="domain" description="AAA+ ATPase" evidence="2">
    <location>
        <begin position="71"/>
        <end position="228"/>
    </location>
</feature>
<dbReference type="PROSITE" id="PS00674">
    <property type="entry name" value="AAA"/>
    <property type="match status" value="1"/>
</dbReference>
<protein>
    <submittedName>
        <fullName evidence="3">ATPase family protein</fullName>
    </submittedName>
</protein>
<dbReference type="InterPro" id="IPR027417">
    <property type="entry name" value="P-loop_NTPase"/>
</dbReference>
<sequence length="339" mass="39775">MQKYMDHMKKNIWEQYIYINDENGEWKQSLSNNKRKLETVILQDGLLTKIKQDIDDFIESEKWYQDWGLAYTRGYLLYGKPGCGKTSLIKAVSLYLKRHIHYLMLNNVRDDNCLIKLFNKIDFKQTILVIEDIDCMSDIVHDRDQIKSTDINILIKEIQDLKKDKESRSIDKENKSKLTLSCLLNVLDGLHSNDGRILFVTTNKPEVLDKAIIRPGRIDQKICFDFCTRRQICDIYQMIFKREININVFDDIPEHTYSPAQVISFFANHKNDSKYVLENLNLINDVYNISFEKKLSDVFKPEEKSPKQIIPSQDNTLSLLSNMMSFNNNSMTVPVFTTN</sequence>
<evidence type="ECO:0000313" key="3">
    <source>
        <dbReference type="EMBL" id="AGF85603.1"/>
    </source>
</evidence>